<reference evidence="3" key="1">
    <citation type="journal article" date="2017" name="Front. Plant Sci.">
        <title>Climate Clever Clovers: New Paradigm to Reduce the Environmental Footprint of Ruminants by Breeding Low Methanogenic Forages Utilizing Haplotype Variation.</title>
        <authorList>
            <person name="Kaur P."/>
            <person name="Appels R."/>
            <person name="Bayer P.E."/>
            <person name="Keeble-Gagnere G."/>
            <person name="Wang J."/>
            <person name="Hirakawa H."/>
            <person name="Shirasawa K."/>
            <person name="Vercoe P."/>
            <person name="Stefanova K."/>
            <person name="Durmic Z."/>
            <person name="Nichols P."/>
            <person name="Revell C."/>
            <person name="Isobe S.N."/>
            <person name="Edwards D."/>
            <person name="Erskine W."/>
        </authorList>
    </citation>
    <scope>NUCLEOTIDE SEQUENCE [LARGE SCALE GENOMIC DNA]</scope>
    <source>
        <strain evidence="3">cv. Daliak</strain>
    </source>
</reference>
<accession>A0A2Z6N2U8</accession>
<sequence>MDVKDILGFQQKNSQPHNQSQRKPDDISQEVYALTGGLAPLIPSVDLSLLNKRPQSEKKEHMEILLRVSSMIVKNCIPMHILTPHPNGLHEVFLLLPELTSDRSRNIE</sequence>
<gene>
    <name evidence="2" type="ORF">TSUD_38810</name>
</gene>
<protein>
    <submittedName>
        <fullName evidence="2">Uncharacterized protein</fullName>
    </submittedName>
</protein>
<dbReference type="AlphaFoldDB" id="A0A2Z6N2U8"/>
<dbReference type="Proteomes" id="UP000242715">
    <property type="component" value="Unassembled WGS sequence"/>
</dbReference>
<organism evidence="2 3">
    <name type="scientific">Trifolium subterraneum</name>
    <name type="common">Subterranean clover</name>
    <dbReference type="NCBI Taxonomy" id="3900"/>
    <lineage>
        <taxon>Eukaryota</taxon>
        <taxon>Viridiplantae</taxon>
        <taxon>Streptophyta</taxon>
        <taxon>Embryophyta</taxon>
        <taxon>Tracheophyta</taxon>
        <taxon>Spermatophyta</taxon>
        <taxon>Magnoliopsida</taxon>
        <taxon>eudicotyledons</taxon>
        <taxon>Gunneridae</taxon>
        <taxon>Pentapetalae</taxon>
        <taxon>rosids</taxon>
        <taxon>fabids</taxon>
        <taxon>Fabales</taxon>
        <taxon>Fabaceae</taxon>
        <taxon>Papilionoideae</taxon>
        <taxon>50 kb inversion clade</taxon>
        <taxon>NPAAA clade</taxon>
        <taxon>Hologalegina</taxon>
        <taxon>IRL clade</taxon>
        <taxon>Trifolieae</taxon>
        <taxon>Trifolium</taxon>
    </lineage>
</organism>
<evidence type="ECO:0000313" key="2">
    <source>
        <dbReference type="EMBL" id="GAU36413.1"/>
    </source>
</evidence>
<keyword evidence="3" id="KW-1185">Reference proteome</keyword>
<proteinExistence type="predicted"/>
<evidence type="ECO:0000313" key="3">
    <source>
        <dbReference type="Proteomes" id="UP000242715"/>
    </source>
</evidence>
<feature type="region of interest" description="Disordered" evidence="1">
    <location>
        <begin position="1"/>
        <end position="27"/>
    </location>
</feature>
<dbReference type="OrthoDB" id="19740at2759"/>
<evidence type="ECO:0000256" key="1">
    <source>
        <dbReference type="SAM" id="MobiDB-lite"/>
    </source>
</evidence>
<dbReference type="EMBL" id="DF973629">
    <property type="protein sequence ID" value="GAU36413.1"/>
    <property type="molecule type" value="Genomic_DNA"/>
</dbReference>
<feature type="compositionally biased region" description="Polar residues" evidence="1">
    <location>
        <begin position="10"/>
        <end position="21"/>
    </location>
</feature>
<name>A0A2Z6N2U8_TRISU</name>